<reference evidence="1 2" key="1">
    <citation type="submission" date="2016-11" db="EMBL/GenBank/DDBJ databases">
        <authorList>
            <person name="Jaros S."/>
            <person name="Januszkiewicz K."/>
            <person name="Wedrychowicz H."/>
        </authorList>
    </citation>
    <scope>NUCLEOTIDE SEQUENCE [LARGE SCALE GENOMIC DNA]</scope>
    <source>
        <strain evidence="1 2">DSM 14501</strain>
    </source>
</reference>
<dbReference type="AlphaFoldDB" id="A0A1M6M159"/>
<dbReference type="Pfam" id="PF14602">
    <property type="entry name" value="Hexapep_2"/>
    <property type="match status" value="1"/>
</dbReference>
<dbReference type="GO" id="GO:0016740">
    <property type="term" value="F:transferase activity"/>
    <property type="evidence" value="ECO:0007669"/>
    <property type="project" value="UniProtKB-KW"/>
</dbReference>
<dbReference type="EMBL" id="FRAJ01000003">
    <property type="protein sequence ID" value="SHJ77202.1"/>
    <property type="molecule type" value="Genomic_DNA"/>
</dbReference>
<organism evidence="1 2">
    <name type="scientific">Caminicella sporogenes DSM 14501</name>
    <dbReference type="NCBI Taxonomy" id="1121266"/>
    <lineage>
        <taxon>Bacteria</taxon>
        <taxon>Bacillati</taxon>
        <taxon>Bacillota</taxon>
        <taxon>Clostridia</taxon>
        <taxon>Peptostreptococcales</taxon>
        <taxon>Caminicellaceae</taxon>
        <taxon>Caminicella</taxon>
    </lineage>
</organism>
<dbReference type="InterPro" id="IPR011004">
    <property type="entry name" value="Trimer_LpxA-like_sf"/>
</dbReference>
<dbReference type="PANTHER" id="PTHR13061:SF29">
    <property type="entry name" value="GAMMA CARBONIC ANHYDRASE-LIKE 1, MITOCHONDRIAL-RELATED"/>
    <property type="match status" value="1"/>
</dbReference>
<name>A0A1M6M159_9FIRM</name>
<sequence>MIIKYKDYEPDVHNSCFIAETAQIIGRVTLKENVNIWFGSVLRGDGNYIEVGENTNIQDNCVVHINSEMPTVIGKNCTIGHGAIVHACTIGNNVLVGMGAIVLDGAVIEDNVIIGAGALIPPGKTVPKNSLVIGSPGKVVRELTDEEIKNLKQSAIHYVELAKDYL</sequence>
<protein>
    <submittedName>
        <fullName evidence="1">Carbonic anhydrase or acetyltransferase, isoleucine patch superfamily</fullName>
    </submittedName>
</protein>
<keyword evidence="2" id="KW-1185">Reference proteome</keyword>
<dbReference type="STRING" id="1121266.SAMN02745883_00431"/>
<dbReference type="RefSeq" id="WP_072965722.1">
    <property type="nucleotide sequence ID" value="NZ_FRAJ01000003.1"/>
</dbReference>
<gene>
    <name evidence="1" type="ORF">SAMN02745883_00431</name>
</gene>
<keyword evidence="1" id="KW-0808">Transferase</keyword>
<dbReference type="CDD" id="cd04645">
    <property type="entry name" value="LbH_gamma_CA_like"/>
    <property type="match status" value="1"/>
</dbReference>
<dbReference type="InterPro" id="IPR047324">
    <property type="entry name" value="LbH_gamma_CA-like"/>
</dbReference>
<dbReference type="SUPFAM" id="SSF51161">
    <property type="entry name" value="Trimeric LpxA-like enzymes"/>
    <property type="match status" value="1"/>
</dbReference>
<dbReference type="Proteomes" id="UP000184082">
    <property type="component" value="Unassembled WGS sequence"/>
</dbReference>
<evidence type="ECO:0000313" key="2">
    <source>
        <dbReference type="Proteomes" id="UP000184082"/>
    </source>
</evidence>
<dbReference type="Pfam" id="PF00132">
    <property type="entry name" value="Hexapep"/>
    <property type="match status" value="1"/>
</dbReference>
<dbReference type="InterPro" id="IPR001451">
    <property type="entry name" value="Hexapep"/>
</dbReference>
<dbReference type="InterPro" id="IPR050484">
    <property type="entry name" value="Transf_Hexapept/Carb_Anhydrase"/>
</dbReference>
<accession>A0A1M6M159</accession>
<evidence type="ECO:0000313" key="1">
    <source>
        <dbReference type="EMBL" id="SHJ77202.1"/>
    </source>
</evidence>
<dbReference type="PANTHER" id="PTHR13061">
    <property type="entry name" value="DYNACTIN SUBUNIT P25"/>
    <property type="match status" value="1"/>
</dbReference>
<proteinExistence type="predicted"/>
<dbReference type="Gene3D" id="2.160.10.10">
    <property type="entry name" value="Hexapeptide repeat proteins"/>
    <property type="match status" value="1"/>
</dbReference>